<dbReference type="Proteomes" id="UP001465755">
    <property type="component" value="Unassembled WGS sequence"/>
</dbReference>
<dbReference type="SUPFAM" id="SSF51735">
    <property type="entry name" value="NAD(P)-binding Rossmann-fold domains"/>
    <property type="match status" value="1"/>
</dbReference>
<dbReference type="GO" id="GO:0016616">
    <property type="term" value="F:oxidoreductase activity, acting on the CH-OH group of donors, NAD or NADP as acceptor"/>
    <property type="evidence" value="ECO:0007669"/>
    <property type="project" value="InterPro"/>
</dbReference>
<keyword evidence="3 7" id="KW-0479">Metal-binding</keyword>
<evidence type="ECO:0000256" key="3">
    <source>
        <dbReference type="ARBA" id="ARBA00022723"/>
    </source>
</evidence>
<reference evidence="9 10" key="1">
    <citation type="journal article" date="2024" name="Nat. Commun.">
        <title>Phylogenomics reveals the evolutionary origins of lichenization in chlorophyte algae.</title>
        <authorList>
            <person name="Puginier C."/>
            <person name="Libourel C."/>
            <person name="Otte J."/>
            <person name="Skaloud P."/>
            <person name="Haon M."/>
            <person name="Grisel S."/>
            <person name="Petersen M."/>
            <person name="Berrin J.G."/>
            <person name="Delaux P.M."/>
            <person name="Dal Grande F."/>
            <person name="Keller J."/>
        </authorList>
    </citation>
    <scope>NUCLEOTIDE SEQUENCE [LARGE SCALE GENOMIC DNA]</scope>
    <source>
        <strain evidence="9 10">SAG 2036</strain>
    </source>
</reference>
<organism evidence="9 10">
    <name type="scientific">Symbiochloris irregularis</name>
    <dbReference type="NCBI Taxonomy" id="706552"/>
    <lineage>
        <taxon>Eukaryota</taxon>
        <taxon>Viridiplantae</taxon>
        <taxon>Chlorophyta</taxon>
        <taxon>core chlorophytes</taxon>
        <taxon>Trebouxiophyceae</taxon>
        <taxon>Trebouxiales</taxon>
        <taxon>Trebouxiaceae</taxon>
        <taxon>Symbiochloris</taxon>
    </lineage>
</organism>
<dbReference type="PROSITE" id="PS00059">
    <property type="entry name" value="ADH_ZINC"/>
    <property type="match status" value="1"/>
</dbReference>
<gene>
    <name evidence="9" type="ORF">WJX73_008045</name>
</gene>
<dbReference type="InterPro" id="IPR020843">
    <property type="entry name" value="ER"/>
</dbReference>
<keyword evidence="5" id="KW-0560">Oxidoreductase</keyword>
<keyword evidence="10" id="KW-1185">Reference proteome</keyword>
<evidence type="ECO:0000259" key="8">
    <source>
        <dbReference type="SMART" id="SM00829"/>
    </source>
</evidence>
<keyword evidence="6" id="KW-0520">NAD</keyword>
<dbReference type="PANTHER" id="PTHR43161">
    <property type="entry name" value="SORBITOL DEHYDROGENASE"/>
    <property type="match status" value="1"/>
</dbReference>
<dbReference type="InterPro" id="IPR013154">
    <property type="entry name" value="ADH-like_N"/>
</dbReference>
<dbReference type="EMBL" id="JALJOQ010000003">
    <property type="protein sequence ID" value="KAK9813764.1"/>
    <property type="molecule type" value="Genomic_DNA"/>
</dbReference>
<evidence type="ECO:0000256" key="7">
    <source>
        <dbReference type="RuleBase" id="RU361277"/>
    </source>
</evidence>
<sequence length="372" mass="39438">MAGAPAPHGFSNAAAVLHGIDDLRFEDFPMPLKPGEGMVRIQMKAVGICASDVHYVRKGRIADFIVDGPMVVGHESAGTVIEVGPGVKRLKVGDRVAIEPGVPCWSNKASREGRYNLCPDIEFFATPPHHGSLREYIDHPADFCYVLPPNVSFEQGAMVEPLSVGVHACRRGEVKPGKNVAILGAGPIGLFTLMAAKAFGADSVAITDLKNDNLALAEQMGADICLNPKASATPAEVGEWLKASLPPYGPDVVIDCAGFESTLQTGIRACVAGGKVVMVGLGSEEARFPLSIAACKELDILGSFRYCNTYPLCLKLMESAKVDVNPMVTHRFGFTAKEVDAAFDTAARAPITGAIKVMFNLEGPDDDDDEAA</sequence>
<evidence type="ECO:0000256" key="4">
    <source>
        <dbReference type="ARBA" id="ARBA00022833"/>
    </source>
</evidence>
<dbReference type="Gene3D" id="3.40.50.720">
    <property type="entry name" value="NAD(P)-binding Rossmann-like Domain"/>
    <property type="match status" value="1"/>
</dbReference>
<dbReference type="Pfam" id="PF08240">
    <property type="entry name" value="ADH_N"/>
    <property type="match status" value="1"/>
</dbReference>
<evidence type="ECO:0000313" key="10">
    <source>
        <dbReference type="Proteomes" id="UP001465755"/>
    </source>
</evidence>
<dbReference type="Pfam" id="PF00107">
    <property type="entry name" value="ADH_zinc_N"/>
    <property type="match status" value="1"/>
</dbReference>
<comment type="caution">
    <text evidence="9">The sequence shown here is derived from an EMBL/GenBank/DDBJ whole genome shotgun (WGS) entry which is preliminary data.</text>
</comment>
<dbReference type="CDD" id="cd05285">
    <property type="entry name" value="sorbitol_DH"/>
    <property type="match status" value="1"/>
</dbReference>
<dbReference type="InterPro" id="IPR045306">
    <property type="entry name" value="SDH-like"/>
</dbReference>
<dbReference type="Gene3D" id="3.90.180.10">
    <property type="entry name" value="Medium-chain alcohol dehydrogenases, catalytic domain"/>
    <property type="match status" value="1"/>
</dbReference>
<dbReference type="PANTHER" id="PTHR43161:SF9">
    <property type="entry name" value="SORBITOL DEHYDROGENASE"/>
    <property type="match status" value="1"/>
</dbReference>
<evidence type="ECO:0000313" key="9">
    <source>
        <dbReference type="EMBL" id="KAK9813764.1"/>
    </source>
</evidence>
<keyword evidence="4 7" id="KW-0862">Zinc</keyword>
<name>A0AAW1Q0Y7_9CHLO</name>
<feature type="domain" description="Enoyl reductase (ER)" evidence="8">
    <location>
        <begin position="19"/>
        <end position="357"/>
    </location>
</feature>
<dbReference type="InterPro" id="IPR036291">
    <property type="entry name" value="NAD(P)-bd_dom_sf"/>
</dbReference>
<evidence type="ECO:0000256" key="5">
    <source>
        <dbReference type="ARBA" id="ARBA00023002"/>
    </source>
</evidence>
<accession>A0AAW1Q0Y7</accession>
<dbReference type="SUPFAM" id="SSF50129">
    <property type="entry name" value="GroES-like"/>
    <property type="match status" value="1"/>
</dbReference>
<protein>
    <recommendedName>
        <fullName evidence="8">Enoyl reductase (ER) domain-containing protein</fullName>
    </recommendedName>
</protein>
<dbReference type="AlphaFoldDB" id="A0AAW1Q0Y7"/>
<evidence type="ECO:0000256" key="2">
    <source>
        <dbReference type="ARBA" id="ARBA00008072"/>
    </source>
</evidence>
<dbReference type="InterPro" id="IPR002328">
    <property type="entry name" value="ADH_Zn_CS"/>
</dbReference>
<dbReference type="InterPro" id="IPR011032">
    <property type="entry name" value="GroES-like_sf"/>
</dbReference>
<dbReference type="InterPro" id="IPR013149">
    <property type="entry name" value="ADH-like_C"/>
</dbReference>
<comment type="similarity">
    <text evidence="2 7">Belongs to the zinc-containing alcohol dehydrogenase family.</text>
</comment>
<dbReference type="SMART" id="SM00829">
    <property type="entry name" value="PKS_ER"/>
    <property type="match status" value="1"/>
</dbReference>
<proteinExistence type="inferred from homology"/>
<comment type="cofactor">
    <cofactor evidence="1 7">
        <name>Zn(2+)</name>
        <dbReference type="ChEBI" id="CHEBI:29105"/>
    </cofactor>
</comment>
<evidence type="ECO:0000256" key="6">
    <source>
        <dbReference type="ARBA" id="ARBA00023027"/>
    </source>
</evidence>
<evidence type="ECO:0000256" key="1">
    <source>
        <dbReference type="ARBA" id="ARBA00001947"/>
    </source>
</evidence>
<dbReference type="FunFam" id="3.40.50.720:FF:000068">
    <property type="entry name" value="Sorbitol dehydrogenase"/>
    <property type="match status" value="1"/>
</dbReference>
<dbReference type="GO" id="GO:0008270">
    <property type="term" value="F:zinc ion binding"/>
    <property type="evidence" value="ECO:0007669"/>
    <property type="project" value="InterPro"/>
</dbReference>